<dbReference type="EMBL" id="BMAT01004904">
    <property type="protein sequence ID" value="GFR82696.1"/>
    <property type="molecule type" value="Genomic_DNA"/>
</dbReference>
<accession>A0AAV4GC44</accession>
<sequence>MPLLVVTGPNMYPLSVSRFTFTFRFNSLGFSTAMTALSSPPLQKPLVIKAESLSSPETDHCKVPVVATLPAIPAVLAATPVYNISTGKQNQLERSEEEK</sequence>
<keyword evidence="2" id="KW-1185">Reference proteome</keyword>
<evidence type="ECO:0000313" key="2">
    <source>
        <dbReference type="Proteomes" id="UP000762676"/>
    </source>
</evidence>
<protein>
    <submittedName>
        <fullName evidence="1">Uncharacterized protein</fullName>
    </submittedName>
</protein>
<comment type="caution">
    <text evidence="1">The sequence shown here is derived from an EMBL/GenBank/DDBJ whole genome shotgun (WGS) entry which is preliminary data.</text>
</comment>
<name>A0AAV4GC44_9GAST</name>
<reference evidence="1 2" key="1">
    <citation type="journal article" date="2021" name="Elife">
        <title>Chloroplast acquisition without the gene transfer in kleptoplastic sea slugs, Plakobranchus ocellatus.</title>
        <authorList>
            <person name="Maeda T."/>
            <person name="Takahashi S."/>
            <person name="Yoshida T."/>
            <person name="Shimamura S."/>
            <person name="Takaki Y."/>
            <person name="Nagai Y."/>
            <person name="Toyoda A."/>
            <person name="Suzuki Y."/>
            <person name="Arimoto A."/>
            <person name="Ishii H."/>
            <person name="Satoh N."/>
            <person name="Nishiyama T."/>
            <person name="Hasebe M."/>
            <person name="Maruyama T."/>
            <person name="Minagawa J."/>
            <person name="Obokata J."/>
            <person name="Shigenobu S."/>
        </authorList>
    </citation>
    <scope>NUCLEOTIDE SEQUENCE [LARGE SCALE GENOMIC DNA]</scope>
</reference>
<proteinExistence type="predicted"/>
<gene>
    <name evidence="1" type="ORF">ElyMa_002369800</name>
</gene>
<dbReference type="AlphaFoldDB" id="A0AAV4GC44"/>
<dbReference type="Proteomes" id="UP000762676">
    <property type="component" value="Unassembled WGS sequence"/>
</dbReference>
<evidence type="ECO:0000313" key="1">
    <source>
        <dbReference type="EMBL" id="GFR82696.1"/>
    </source>
</evidence>
<organism evidence="1 2">
    <name type="scientific">Elysia marginata</name>
    <dbReference type="NCBI Taxonomy" id="1093978"/>
    <lineage>
        <taxon>Eukaryota</taxon>
        <taxon>Metazoa</taxon>
        <taxon>Spiralia</taxon>
        <taxon>Lophotrochozoa</taxon>
        <taxon>Mollusca</taxon>
        <taxon>Gastropoda</taxon>
        <taxon>Heterobranchia</taxon>
        <taxon>Euthyneura</taxon>
        <taxon>Panpulmonata</taxon>
        <taxon>Sacoglossa</taxon>
        <taxon>Placobranchoidea</taxon>
        <taxon>Plakobranchidae</taxon>
        <taxon>Elysia</taxon>
    </lineage>
</organism>